<dbReference type="EMBL" id="FM864216">
    <property type="protein sequence ID" value="CAT05287.1"/>
    <property type="molecule type" value="Genomic_DNA"/>
</dbReference>
<dbReference type="InterPro" id="IPR011701">
    <property type="entry name" value="MFS"/>
</dbReference>
<keyword evidence="3 6" id="KW-0812">Transmembrane</keyword>
<feature type="transmembrane region" description="Helical" evidence="6">
    <location>
        <begin position="356"/>
        <end position="373"/>
    </location>
</feature>
<feature type="transmembrane region" description="Helical" evidence="6">
    <location>
        <begin position="40"/>
        <end position="64"/>
    </location>
</feature>
<proteinExistence type="predicted"/>
<evidence type="ECO:0000313" key="7">
    <source>
        <dbReference type="EMBL" id="CAT05287.1"/>
    </source>
</evidence>
<feature type="transmembrane region" description="Helical" evidence="6">
    <location>
        <begin position="145"/>
        <end position="165"/>
    </location>
</feature>
<evidence type="ECO:0000256" key="6">
    <source>
        <dbReference type="SAM" id="Phobius"/>
    </source>
</evidence>
<evidence type="ECO:0000256" key="4">
    <source>
        <dbReference type="ARBA" id="ARBA00022989"/>
    </source>
</evidence>
<dbReference type="PANTHER" id="PTHR23513:SF6">
    <property type="entry name" value="MAJOR FACILITATOR SUPERFAMILY ASSOCIATED DOMAIN-CONTAINING PROTEIN"/>
    <property type="match status" value="1"/>
</dbReference>
<feature type="transmembrane region" description="Helical" evidence="6">
    <location>
        <begin position="312"/>
        <end position="336"/>
    </location>
</feature>
<keyword evidence="2" id="KW-1003">Cell membrane</keyword>
<dbReference type="KEGG" id="mco:MCJ_005900"/>
<dbReference type="PANTHER" id="PTHR23513">
    <property type="entry name" value="INTEGRAL MEMBRANE EFFLUX PROTEIN-RELATED"/>
    <property type="match status" value="1"/>
</dbReference>
<dbReference type="Proteomes" id="UP000001491">
    <property type="component" value="Chromosome"/>
</dbReference>
<feature type="transmembrane region" description="Helical" evidence="6">
    <location>
        <begin position="379"/>
        <end position="399"/>
    </location>
</feature>
<dbReference type="AlphaFoldDB" id="C5J724"/>
<reference evidence="8" key="1">
    <citation type="journal article" date="2009" name="BMC Bioinformatics">
        <title>The Mycoplasma conjunctivae genome sequencing, annotation and analysis.</title>
        <authorList>
            <person name="Calderon-Copete S.P."/>
            <person name="Wigger G."/>
            <person name="Wunderlin C."/>
            <person name="Schmidheini T."/>
            <person name="Frey J."/>
            <person name="Quail M.A."/>
            <person name="Falquet L."/>
        </authorList>
    </citation>
    <scope>NUCLEOTIDE SEQUENCE [LARGE SCALE GENOMIC DNA]</scope>
    <source>
        <strain evidence="8">ATCC 25834 / NCTC 10147 / HRC/581</strain>
    </source>
</reference>
<evidence type="ECO:0000313" key="8">
    <source>
        <dbReference type="Proteomes" id="UP000001491"/>
    </source>
</evidence>
<name>C5J724_MESCH</name>
<dbReference type="SUPFAM" id="SSF103473">
    <property type="entry name" value="MFS general substrate transporter"/>
    <property type="match status" value="1"/>
</dbReference>
<evidence type="ECO:0000256" key="1">
    <source>
        <dbReference type="ARBA" id="ARBA00004651"/>
    </source>
</evidence>
<keyword evidence="4 6" id="KW-1133">Transmembrane helix</keyword>
<evidence type="ECO:0008006" key="9">
    <source>
        <dbReference type="Google" id="ProtNLM"/>
    </source>
</evidence>
<feature type="transmembrane region" description="Helical" evidence="6">
    <location>
        <begin position="256"/>
        <end position="274"/>
    </location>
</feature>
<feature type="transmembrane region" description="Helical" evidence="6">
    <location>
        <begin position="104"/>
        <end position="125"/>
    </location>
</feature>
<dbReference type="GO" id="GO:0005886">
    <property type="term" value="C:plasma membrane"/>
    <property type="evidence" value="ECO:0007669"/>
    <property type="project" value="UniProtKB-SubCell"/>
</dbReference>
<feature type="transmembrane region" description="Helical" evidence="6">
    <location>
        <begin position="219"/>
        <end position="236"/>
    </location>
</feature>
<accession>C5J724</accession>
<evidence type="ECO:0000256" key="2">
    <source>
        <dbReference type="ARBA" id="ARBA00022475"/>
    </source>
</evidence>
<evidence type="ECO:0000256" key="3">
    <source>
        <dbReference type="ARBA" id="ARBA00022692"/>
    </source>
</evidence>
<dbReference type="eggNOG" id="COG2226">
    <property type="taxonomic scope" value="Bacteria"/>
</dbReference>
<evidence type="ECO:0000256" key="5">
    <source>
        <dbReference type="ARBA" id="ARBA00023136"/>
    </source>
</evidence>
<keyword evidence="8" id="KW-1185">Reference proteome</keyword>
<feature type="transmembrane region" description="Helical" evidence="6">
    <location>
        <begin position="171"/>
        <end position="192"/>
    </location>
</feature>
<dbReference type="GO" id="GO:0022857">
    <property type="term" value="F:transmembrane transporter activity"/>
    <property type="evidence" value="ECO:0007669"/>
    <property type="project" value="InterPro"/>
</dbReference>
<gene>
    <name evidence="7" type="ordered locus">MCJ_005900</name>
</gene>
<organism evidence="7 8">
    <name type="scientific">Mesomycoplasma conjunctivae (strain ATCC 25834 / NCTC 10147 / HRC/581)</name>
    <name type="common">Mycoplasma conjunctivae</name>
    <dbReference type="NCBI Taxonomy" id="572263"/>
    <lineage>
        <taxon>Bacteria</taxon>
        <taxon>Bacillati</taxon>
        <taxon>Mycoplasmatota</taxon>
        <taxon>Mycoplasmoidales</taxon>
        <taxon>Metamycoplasmataceae</taxon>
        <taxon>Mesomycoplasma</taxon>
    </lineage>
</organism>
<dbReference type="HOGENOM" id="CLU_054369_0_0_14"/>
<dbReference type="Pfam" id="PF07690">
    <property type="entry name" value="MFS_1"/>
    <property type="match status" value="1"/>
</dbReference>
<sequence length="418" mass="48525">MTTFKPNFYKYTTSLSISLIGSEAFKFASSLYIYKITGDFWLVSILYLLIQLPSIIVYFFSQLIVNRTKKIKDKTILLFCDLISAFVLASSVLLFFIIRNNFSFSIILIVVSSTVGFIHSFRFIYIKNIVYYIAKNNEQLKKINIATSLATAIGFVISPILSFFVYKYFDFYYMIIFNILTYLTSGFLYFWIKMSSEKTVFVANKTINNDQKTYKFKHNWLFILSCSLIIGIILYPRTSGLPQMFKLFPQYSVQEWGFYLSIIFSSVSLLASLLQFWVSKLKNISISWLLALMSLSSFIWVLSLIFVKKDIINLIVFVIIISVQQFLFSLFISLFYTVSFQLFDKENFHKQNGISLTIRIITSSLIIIFLTYLATIATIYAFIAYSILLVLLSTTAIIFNPHKNYRKPLKVFKNKGKS</sequence>
<keyword evidence="5 6" id="KW-0472">Membrane</keyword>
<protein>
    <recommendedName>
        <fullName evidence="9">Major Facilitator Superfamily</fullName>
    </recommendedName>
</protein>
<feature type="transmembrane region" description="Helical" evidence="6">
    <location>
        <begin position="76"/>
        <end position="98"/>
    </location>
</feature>
<comment type="subcellular location">
    <subcellularLocation>
        <location evidence="1">Cell membrane</location>
        <topology evidence="1">Multi-pass membrane protein</topology>
    </subcellularLocation>
</comment>
<feature type="transmembrane region" description="Helical" evidence="6">
    <location>
        <begin position="286"/>
        <end position="306"/>
    </location>
</feature>
<dbReference type="InterPro" id="IPR036259">
    <property type="entry name" value="MFS_trans_sf"/>
</dbReference>
<dbReference type="Gene3D" id="1.20.1250.20">
    <property type="entry name" value="MFS general substrate transporter like domains"/>
    <property type="match status" value="1"/>
</dbReference>